<dbReference type="InterPro" id="IPR023213">
    <property type="entry name" value="CAT-like_dom_sf"/>
</dbReference>
<keyword evidence="3" id="KW-1185">Reference proteome</keyword>
<gene>
    <name evidence="4" type="primary">LOC120260406</name>
</gene>
<dbReference type="InterPro" id="IPR051504">
    <property type="entry name" value="Plant_metabolite_acyltrans"/>
</dbReference>
<dbReference type="RefSeq" id="XP_039123813.1">
    <property type="nucleotide sequence ID" value="XM_039267879.1"/>
</dbReference>
<evidence type="ECO:0000313" key="4">
    <source>
        <dbReference type="RefSeq" id="XP_039123813.1"/>
    </source>
</evidence>
<dbReference type="PANTHER" id="PTHR31625">
    <property type="match status" value="1"/>
</dbReference>
<evidence type="ECO:0000256" key="2">
    <source>
        <dbReference type="ARBA" id="ARBA00023315"/>
    </source>
</evidence>
<dbReference type="Gene3D" id="3.30.559.10">
    <property type="entry name" value="Chloramphenicol acetyltransferase-like domain"/>
    <property type="match status" value="2"/>
</dbReference>
<organism evidence="3 4">
    <name type="scientific">Dioscorea cayennensis subsp. rotundata</name>
    <name type="common">White Guinea yam</name>
    <name type="synonym">Dioscorea rotundata</name>
    <dbReference type="NCBI Taxonomy" id="55577"/>
    <lineage>
        <taxon>Eukaryota</taxon>
        <taxon>Viridiplantae</taxon>
        <taxon>Streptophyta</taxon>
        <taxon>Embryophyta</taxon>
        <taxon>Tracheophyta</taxon>
        <taxon>Spermatophyta</taxon>
        <taxon>Magnoliopsida</taxon>
        <taxon>Liliopsida</taxon>
        <taxon>Dioscoreales</taxon>
        <taxon>Dioscoreaceae</taxon>
        <taxon>Dioscorea</taxon>
    </lineage>
</organism>
<protein>
    <submittedName>
        <fullName evidence="4">Anthocyanin 5-aromatic acyltransferase-like</fullName>
    </submittedName>
</protein>
<accession>A0AB40BAX6</accession>
<keyword evidence="1" id="KW-0808">Transferase</keyword>
<dbReference type="GeneID" id="120260406"/>
<dbReference type="AlphaFoldDB" id="A0AB40BAX6"/>
<keyword evidence="2" id="KW-0012">Acyltransferase</keyword>
<dbReference type="GO" id="GO:0016747">
    <property type="term" value="F:acyltransferase activity, transferring groups other than amino-acyl groups"/>
    <property type="evidence" value="ECO:0007669"/>
    <property type="project" value="UniProtKB-ARBA"/>
</dbReference>
<evidence type="ECO:0000313" key="3">
    <source>
        <dbReference type="Proteomes" id="UP001515500"/>
    </source>
</evidence>
<dbReference type="Proteomes" id="UP001515500">
    <property type="component" value="Chromosome 5"/>
</dbReference>
<sequence>MASVRVHNASHITISPSPALGKDPLLLLPLSFFDAIWIPLPPIQRLLLFPGATPDLHSLKSSLSASLRCFYPLAGKLTYLPATGDVAVACSPDDHVTFIEASSDADFIRLASDEIHDVDSFLRLVPELDTKVLPAPVMAVQVTKFESGGLAVGFAVNHAVVDGRGLWQFIEAWATACREGEEAISDVSPVVHGSTVIRHHPCGDEIARRILKMVAPELPIIISEKLNMEEERSELMRRTFPISRDMIQSIKQRAKEGCIQYSTFTVLSALTWISFIKTKGMEDPNEETVLGFLMDCRTRLIPPLKDNYLGNCLKPCFAKAKVMELIENAGLSKACSRIKEKIDESSKDVLGGCEDWVGEFKRNTKLVNVLIAGSSSFRAYNIDFGVGRPSRTELVSVNHEGQVVLVGGREEGEIHMSVCLSPSHMEEFTKEFSRELCV</sequence>
<reference evidence="4" key="1">
    <citation type="submission" date="2025-08" db="UniProtKB">
        <authorList>
            <consortium name="RefSeq"/>
        </authorList>
    </citation>
    <scope>IDENTIFICATION</scope>
</reference>
<name>A0AB40BAX6_DIOCR</name>
<evidence type="ECO:0000256" key="1">
    <source>
        <dbReference type="ARBA" id="ARBA00022679"/>
    </source>
</evidence>
<proteinExistence type="predicted"/>
<dbReference type="Pfam" id="PF02458">
    <property type="entry name" value="Transferase"/>
    <property type="match status" value="1"/>
</dbReference>